<reference evidence="2 3" key="1">
    <citation type="submission" date="2019-12" db="EMBL/GenBank/DDBJ databases">
        <authorList>
            <person name="Huq M.A."/>
        </authorList>
    </citation>
    <scope>NUCLEOTIDE SEQUENCE [LARGE SCALE GENOMIC DNA]</scope>
    <source>
        <strain evidence="2 3">MAH-20</strain>
    </source>
</reference>
<name>A0A6I4IZD7_9SPHN</name>
<feature type="transmembrane region" description="Helical" evidence="1">
    <location>
        <begin position="85"/>
        <end position="118"/>
    </location>
</feature>
<protein>
    <submittedName>
        <fullName evidence="2">Uncharacterized protein</fullName>
    </submittedName>
</protein>
<comment type="caution">
    <text evidence="2">The sequence shown here is derived from an EMBL/GenBank/DDBJ whole genome shotgun (WGS) entry which is preliminary data.</text>
</comment>
<dbReference type="AlphaFoldDB" id="A0A6I4IZD7"/>
<keyword evidence="1" id="KW-0472">Membrane</keyword>
<organism evidence="2 3">
    <name type="scientific">Sphingomonas horti</name>
    <dbReference type="NCBI Taxonomy" id="2682842"/>
    <lineage>
        <taxon>Bacteria</taxon>
        <taxon>Pseudomonadati</taxon>
        <taxon>Pseudomonadota</taxon>
        <taxon>Alphaproteobacteria</taxon>
        <taxon>Sphingomonadales</taxon>
        <taxon>Sphingomonadaceae</taxon>
        <taxon>Sphingomonas</taxon>
    </lineage>
</organism>
<dbReference type="RefSeq" id="WP_157025588.1">
    <property type="nucleotide sequence ID" value="NZ_WQMS01000001.1"/>
</dbReference>
<evidence type="ECO:0000313" key="2">
    <source>
        <dbReference type="EMBL" id="MVO76781.1"/>
    </source>
</evidence>
<sequence>MSAANAQGAQLRTAQARFVQWFSAAMDVSREVALQLWCKVNGILASNTALARVQLGSGSGAEAERSFDSVQRGIGPYVKDILVPVLGALAAGTIFLALDFAALPAAIAALVVFVVLLFRRGGSIDGFRTWIDDKLEGLKKFGF</sequence>
<keyword evidence="3" id="KW-1185">Reference proteome</keyword>
<evidence type="ECO:0000313" key="3">
    <source>
        <dbReference type="Proteomes" id="UP000441389"/>
    </source>
</evidence>
<gene>
    <name evidence="2" type="ORF">GON01_02345</name>
</gene>
<dbReference type="Proteomes" id="UP000441389">
    <property type="component" value="Unassembled WGS sequence"/>
</dbReference>
<keyword evidence="1" id="KW-1133">Transmembrane helix</keyword>
<evidence type="ECO:0000256" key="1">
    <source>
        <dbReference type="SAM" id="Phobius"/>
    </source>
</evidence>
<dbReference type="EMBL" id="WQMS01000001">
    <property type="protein sequence ID" value="MVO76781.1"/>
    <property type="molecule type" value="Genomic_DNA"/>
</dbReference>
<accession>A0A6I4IZD7</accession>
<proteinExistence type="predicted"/>
<keyword evidence="1" id="KW-0812">Transmembrane</keyword>